<proteinExistence type="inferred from homology"/>
<name>A0ABN6M0B6_9BACT</name>
<evidence type="ECO:0000313" key="9">
    <source>
        <dbReference type="EMBL" id="BDD86332.1"/>
    </source>
</evidence>
<feature type="domain" description="Multidrug resistance protein MdtA-like barrel-sandwich hybrid" evidence="7">
    <location>
        <begin position="83"/>
        <end position="240"/>
    </location>
</feature>
<dbReference type="InterPro" id="IPR058624">
    <property type="entry name" value="MdtA-like_HH"/>
</dbReference>
<evidence type="ECO:0000256" key="4">
    <source>
        <dbReference type="SAM" id="Coils"/>
    </source>
</evidence>
<feature type="coiled-coil region" evidence="4">
    <location>
        <begin position="117"/>
        <end position="151"/>
    </location>
</feature>
<evidence type="ECO:0000256" key="3">
    <source>
        <dbReference type="ARBA" id="ARBA00023054"/>
    </source>
</evidence>
<keyword evidence="3 4" id="KW-0175">Coiled coil</keyword>
<dbReference type="InterPro" id="IPR058625">
    <property type="entry name" value="MdtA-like_BSH"/>
</dbReference>
<dbReference type="RefSeq" id="WP_284153425.1">
    <property type="nucleotide sequence ID" value="NZ_AP025516.1"/>
</dbReference>
<keyword evidence="5" id="KW-1133">Transmembrane helix</keyword>
<reference evidence="9 10" key="1">
    <citation type="submission" date="2022-01" db="EMBL/GenBank/DDBJ databases">
        <title>Desulfofustis limnae sp. nov., a novel mesophilic sulfate-reducing bacterium isolated from marsh soil.</title>
        <authorList>
            <person name="Watanabe M."/>
            <person name="Takahashi A."/>
            <person name="Kojima H."/>
            <person name="Fukui M."/>
        </authorList>
    </citation>
    <scope>NUCLEOTIDE SEQUENCE [LARGE SCALE GENOMIC DNA]</scope>
    <source>
        <strain evidence="9 10">PPLL</strain>
    </source>
</reference>
<feature type="domain" description="CusB-like beta-barrel" evidence="8">
    <location>
        <begin position="252"/>
        <end position="326"/>
    </location>
</feature>
<dbReference type="SUPFAM" id="SSF111369">
    <property type="entry name" value="HlyD-like secretion proteins"/>
    <property type="match status" value="1"/>
</dbReference>
<evidence type="ECO:0000256" key="5">
    <source>
        <dbReference type="SAM" id="Phobius"/>
    </source>
</evidence>
<dbReference type="InterPro" id="IPR050465">
    <property type="entry name" value="UPF0194_transport"/>
</dbReference>
<comment type="subcellular location">
    <subcellularLocation>
        <location evidence="1">Cell envelope</location>
    </subcellularLocation>
</comment>
<dbReference type="Gene3D" id="2.40.30.170">
    <property type="match status" value="1"/>
</dbReference>
<dbReference type="Pfam" id="PF25917">
    <property type="entry name" value="BSH_RND"/>
    <property type="match status" value="1"/>
</dbReference>
<comment type="similarity">
    <text evidence="2">Belongs to the membrane fusion protein (MFP) (TC 8.A.1) family.</text>
</comment>
<feature type="domain" description="Multidrug resistance protein MdtA-like alpha-helical hairpin" evidence="6">
    <location>
        <begin position="131"/>
        <end position="201"/>
    </location>
</feature>
<dbReference type="InterPro" id="IPR058792">
    <property type="entry name" value="Beta-barrel_RND_2"/>
</dbReference>
<keyword evidence="5" id="KW-0812">Transmembrane</keyword>
<evidence type="ECO:0000313" key="10">
    <source>
        <dbReference type="Proteomes" id="UP000830055"/>
    </source>
</evidence>
<feature type="transmembrane region" description="Helical" evidence="5">
    <location>
        <begin position="30"/>
        <end position="48"/>
    </location>
</feature>
<evidence type="ECO:0000256" key="2">
    <source>
        <dbReference type="ARBA" id="ARBA00009477"/>
    </source>
</evidence>
<evidence type="ECO:0000259" key="7">
    <source>
        <dbReference type="Pfam" id="PF25917"/>
    </source>
</evidence>
<dbReference type="Pfam" id="PF25954">
    <property type="entry name" value="Beta-barrel_RND_2"/>
    <property type="match status" value="1"/>
</dbReference>
<dbReference type="Gene3D" id="2.40.50.100">
    <property type="match status" value="2"/>
</dbReference>
<dbReference type="Proteomes" id="UP000830055">
    <property type="component" value="Chromosome"/>
</dbReference>
<organism evidence="9 10">
    <name type="scientific">Desulfofustis limnaeus</name>
    <dbReference type="NCBI Taxonomy" id="2740163"/>
    <lineage>
        <taxon>Bacteria</taxon>
        <taxon>Pseudomonadati</taxon>
        <taxon>Thermodesulfobacteriota</taxon>
        <taxon>Desulfobulbia</taxon>
        <taxon>Desulfobulbales</taxon>
        <taxon>Desulfocapsaceae</taxon>
        <taxon>Desulfofustis</taxon>
    </lineage>
</organism>
<gene>
    <name evidence="9" type="ORF">DPPLL_06970</name>
</gene>
<evidence type="ECO:0000259" key="6">
    <source>
        <dbReference type="Pfam" id="PF25876"/>
    </source>
</evidence>
<evidence type="ECO:0000256" key="1">
    <source>
        <dbReference type="ARBA" id="ARBA00004196"/>
    </source>
</evidence>
<accession>A0ABN6M0B6</accession>
<protein>
    <submittedName>
        <fullName evidence="9">Hemolysin secretion protein D</fullName>
    </submittedName>
</protein>
<dbReference type="Pfam" id="PF25876">
    <property type="entry name" value="HH_MFP_RND"/>
    <property type="match status" value="1"/>
</dbReference>
<keyword evidence="5" id="KW-0472">Membrane</keyword>
<dbReference type="InterPro" id="IPR006143">
    <property type="entry name" value="RND_pump_MFP"/>
</dbReference>
<evidence type="ECO:0000259" key="8">
    <source>
        <dbReference type="Pfam" id="PF25954"/>
    </source>
</evidence>
<dbReference type="PANTHER" id="PTHR32347:SF14">
    <property type="entry name" value="EFFLUX SYSTEM COMPONENT YKNX-RELATED"/>
    <property type="match status" value="1"/>
</dbReference>
<keyword evidence="10" id="KW-1185">Reference proteome</keyword>
<dbReference type="EMBL" id="AP025516">
    <property type="protein sequence ID" value="BDD86332.1"/>
    <property type="molecule type" value="Genomic_DNA"/>
</dbReference>
<dbReference type="NCBIfam" id="TIGR01730">
    <property type="entry name" value="RND_mfp"/>
    <property type="match status" value="1"/>
</dbReference>
<dbReference type="PANTHER" id="PTHR32347">
    <property type="entry name" value="EFFLUX SYSTEM COMPONENT YKNX-RELATED"/>
    <property type="match status" value="1"/>
</dbReference>
<sequence>MNAPDSSHADQAPDLQQLLQSQSRHSRRRWLWLAITALALAAIGIVLFRDGEQSVQTRYRTEPVVTDTLVVTVSATGNLQPTNQVDVGSELSGIISEVLVDSNDQVVKGQVLARLDLAKLDDAVARSRANLATAEAQVLQARATLSQARATMARMQHVAEMSAGKVPSHHELDSATADLARAEAAEAAAQAGVVQARASLQSDETDLAKATIRSPINGVVLSRQVEPGQTVAASFQAPVLFTLAEDLAKMELQVDVDEADVGRVREGQPALFTVDAWPGRRFTATITRVGYGAQEKDGVISYPAELEVDNSDLSLRPGMTATAEITTLTRENALLVPNAALRYMPPAVTSSPKASGPGVMGALLPRPPRSMTRPTPAKPVGAKPQVWVVQNGQPTALEIRSGATNGRLTEVLDGPLQEGMQVITETLAEAP</sequence>